<dbReference type="PROSITE" id="PS50005">
    <property type="entry name" value="TPR"/>
    <property type="match status" value="2"/>
</dbReference>
<dbReference type="PANTHER" id="PTHR45586">
    <property type="entry name" value="TPR REPEAT-CONTAINING PROTEIN PA4667"/>
    <property type="match status" value="1"/>
</dbReference>
<dbReference type="AlphaFoldDB" id="J9FKA7"/>
<dbReference type="InterPro" id="IPR011990">
    <property type="entry name" value="TPR-like_helical_dom_sf"/>
</dbReference>
<dbReference type="Gene3D" id="1.25.40.10">
    <property type="entry name" value="Tetratricopeptide repeat domain"/>
    <property type="match status" value="2"/>
</dbReference>
<accession>J9FKA7</accession>
<reference evidence="3" key="1">
    <citation type="journal article" date="2012" name="PLoS ONE">
        <title>Gene sets for utilization of primary and secondary nutrition supplies in the distal gut of endangered iberian lynx.</title>
        <authorList>
            <person name="Alcaide M."/>
            <person name="Messina E."/>
            <person name="Richter M."/>
            <person name="Bargiela R."/>
            <person name="Peplies J."/>
            <person name="Huws S.A."/>
            <person name="Newbold C.J."/>
            <person name="Golyshin P.N."/>
            <person name="Simon M.A."/>
            <person name="Lopez G."/>
            <person name="Yakimov M.M."/>
            <person name="Ferrer M."/>
        </authorList>
    </citation>
    <scope>NUCLEOTIDE SEQUENCE</scope>
</reference>
<evidence type="ECO:0000256" key="1">
    <source>
        <dbReference type="ARBA" id="ARBA00022737"/>
    </source>
</evidence>
<dbReference type="InterPro" id="IPR051012">
    <property type="entry name" value="CellSynth/LPSAsmb/PSIAsmb"/>
</dbReference>
<evidence type="ECO:0000313" key="3">
    <source>
        <dbReference type="EMBL" id="EJW94868.1"/>
    </source>
</evidence>
<proteinExistence type="predicted"/>
<dbReference type="EMBL" id="AMCI01006137">
    <property type="protein sequence ID" value="EJW94868.1"/>
    <property type="molecule type" value="Genomic_DNA"/>
</dbReference>
<gene>
    <name evidence="3" type="ORF">EVA_17022</name>
</gene>
<protein>
    <submittedName>
        <fullName evidence="3">Tetratricopeptide repeat family protein</fullName>
    </submittedName>
</protein>
<dbReference type="Pfam" id="PF13432">
    <property type="entry name" value="TPR_16"/>
    <property type="match status" value="1"/>
</dbReference>
<evidence type="ECO:0000256" key="2">
    <source>
        <dbReference type="ARBA" id="ARBA00022803"/>
    </source>
</evidence>
<name>J9FKA7_9ZZZZ</name>
<dbReference type="InterPro" id="IPR019734">
    <property type="entry name" value="TPR_rpt"/>
</dbReference>
<comment type="caution">
    <text evidence="3">The sequence shown here is derived from an EMBL/GenBank/DDBJ whole genome shotgun (WGS) entry which is preliminary data.</text>
</comment>
<organism evidence="3">
    <name type="scientific">gut metagenome</name>
    <dbReference type="NCBI Taxonomy" id="749906"/>
    <lineage>
        <taxon>unclassified sequences</taxon>
        <taxon>metagenomes</taxon>
        <taxon>organismal metagenomes</taxon>
    </lineage>
</organism>
<dbReference type="SMART" id="SM00028">
    <property type="entry name" value="TPR"/>
    <property type="match status" value="3"/>
</dbReference>
<keyword evidence="2" id="KW-0802">TPR repeat</keyword>
<dbReference type="SUPFAM" id="SSF48452">
    <property type="entry name" value="TPR-like"/>
    <property type="match status" value="1"/>
</dbReference>
<keyword evidence="1" id="KW-0677">Repeat</keyword>
<dbReference type="PANTHER" id="PTHR45586:SF1">
    <property type="entry name" value="LIPOPOLYSACCHARIDE ASSEMBLY PROTEIN B"/>
    <property type="match status" value="1"/>
</dbReference>
<sequence length="349" mass="40285">MYKNVNPHVAVEMLERIKRLEPSNFEADKELGDIAYNMSEYKKAVKAYDRYYANSPKDQLNIRSCENYLMSLYSIMDIAKVGKIVAEMEALAPKSMMFKRMKFFSAVDNARNSINYETDMAKAGETMDYIVNKEFHDSLYLYLDYAYAADYKKEMGDIPAAVGFYELALKADSSKLQGYTELAKLYRRNKEFDKAIATYGKFIKMAGDKAKLSDLLGYGQMYMYASQQDSLPEDQKRKYMADGDAVFQEVLAKEPDAYQAMLFRARINIFDGSQPEDKPTELYKEALKMMEGREGADAARFEACRYLAFRGIKLDLLDEARQYTDIMLQIRPNDSQTKTFDSYLKSMDK</sequence>